<reference evidence="1 2" key="1">
    <citation type="submission" date="2019-03" db="EMBL/GenBank/DDBJ databases">
        <title>Draft genome sequences of novel Actinobacteria.</title>
        <authorList>
            <person name="Sahin N."/>
            <person name="Ay H."/>
            <person name="Saygin H."/>
        </authorList>
    </citation>
    <scope>NUCLEOTIDE SEQUENCE [LARGE SCALE GENOMIC DNA]</scope>
    <source>
        <strain evidence="1 2">KC712</strain>
    </source>
</reference>
<accession>A0A4V2YCQ6</accession>
<dbReference type="RefSeq" id="WP_132517285.1">
    <property type="nucleotide sequence ID" value="NZ_SMKP01000200.1"/>
</dbReference>
<name>A0A4V2YCQ6_9ACTN</name>
<sequence>MRRCGDERKDLAGTARKCAERLPAAELTHPFGPDWEVFKAEGLVTDSYRLVVGNLPKSWRPVDPGAFDRRTGDRARR</sequence>
<dbReference type="AlphaFoldDB" id="A0A4V2YCQ6"/>
<evidence type="ECO:0000313" key="2">
    <source>
        <dbReference type="Proteomes" id="UP000294543"/>
    </source>
</evidence>
<dbReference type="Proteomes" id="UP000294543">
    <property type="component" value="Unassembled WGS sequence"/>
</dbReference>
<comment type="caution">
    <text evidence="1">The sequence shown here is derived from an EMBL/GenBank/DDBJ whole genome shotgun (WGS) entry which is preliminary data.</text>
</comment>
<evidence type="ECO:0000313" key="1">
    <source>
        <dbReference type="EMBL" id="TDD12426.1"/>
    </source>
</evidence>
<proteinExistence type="predicted"/>
<dbReference type="OrthoDB" id="3194910at2"/>
<protein>
    <submittedName>
        <fullName evidence="1">Uncharacterized protein</fullName>
    </submittedName>
</protein>
<gene>
    <name evidence="1" type="ORF">E1294_43665</name>
</gene>
<dbReference type="EMBL" id="SMKP01000200">
    <property type="protein sequence ID" value="TDD12426.1"/>
    <property type="molecule type" value="Genomic_DNA"/>
</dbReference>
<organism evidence="1 2">
    <name type="scientific">Nonomuraea diastatica</name>
    <dbReference type="NCBI Taxonomy" id="1848329"/>
    <lineage>
        <taxon>Bacteria</taxon>
        <taxon>Bacillati</taxon>
        <taxon>Actinomycetota</taxon>
        <taxon>Actinomycetes</taxon>
        <taxon>Streptosporangiales</taxon>
        <taxon>Streptosporangiaceae</taxon>
        <taxon>Nonomuraea</taxon>
    </lineage>
</organism>
<keyword evidence="2" id="KW-1185">Reference proteome</keyword>